<dbReference type="RefSeq" id="WP_071874281.1">
    <property type="nucleotide sequence ID" value="NZ_JBHSHF010000014.1"/>
</dbReference>
<dbReference type="InterPro" id="IPR009996">
    <property type="entry name" value="YycH"/>
</dbReference>
<keyword evidence="1" id="KW-1133">Transmembrane helix</keyword>
<keyword evidence="1" id="KW-0812">Transmembrane</keyword>
<reference evidence="3" key="1">
    <citation type="journal article" date="2021" name="PeerJ">
        <title>Extensive microbial diversity within the chicken gut microbiome revealed by metagenomics and culture.</title>
        <authorList>
            <person name="Gilroy R."/>
            <person name="Ravi A."/>
            <person name="Getino M."/>
            <person name="Pursley I."/>
            <person name="Horton D.L."/>
            <person name="Alikhan N.F."/>
            <person name="Baker D."/>
            <person name="Gharbi K."/>
            <person name="Hall N."/>
            <person name="Watson M."/>
            <person name="Adriaenssens E.M."/>
            <person name="Foster-Nyarko E."/>
            <person name="Jarju S."/>
            <person name="Secka A."/>
            <person name="Antonio M."/>
            <person name="Oren A."/>
            <person name="Chaudhuri R.R."/>
            <person name="La Ragione R."/>
            <person name="Hildebrand F."/>
            <person name="Pallen M.J."/>
        </authorList>
    </citation>
    <scope>NUCLEOTIDE SEQUENCE</scope>
    <source>
        <strain evidence="3">150</strain>
    </source>
</reference>
<evidence type="ECO:0000256" key="1">
    <source>
        <dbReference type="SAM" id="Phobius"/>
    </source>
</evidence>
<dbReference type="Pfam" id="PF07435">
    <property type="entry name" value="YycH"/>
    <property type="match status" value="1"/>
</dbReference>
<dbReference type="AlphaFoldDB" id="A0A9E3ZWX6"/>
<dbReference type="CDD" id="cd15787">
    <property type="entry name" value="YycH_N"/>
    <property type="match status" value="1"/>
</dbReference>
<comment type="caution">
    <text evidence="3">The sequence shown here is derived from an EMBL/GenBank/DDBJ whole genome shotgun (WGS) entry which is preliminary data.</text>
</comment>
<dbReference type="Proteomes" id="UP000813384">
    <property type="component" value="Unassembled WGS sequence"/>
</dbReference>
<feature type="domain" description="Regulatory protein YycH" evidence="2">
    <location>
        <begin position="12"/>
        <end position="424"/>
    </location>
</feature>
<name>A0A9E3ZWX6_9ENTE</name>
<evidence type="ECO:0000313" key="4">
    <source>
        <dbReference type="Proteomes" id="UP000813384"/>
    </source>
</evidence>
<feature type="transmembrane region" description="Helical" evidence="1">
    <location>
        <begin position="12"/>
        <end position="29"/>
    </location>
</feature>
<dbReference type="Gene3D" id="3.30.310.160">
    <property type="entry name" value="YycH protein, domain 2"/>
    <property type="match status" value="1"/>
</dbReference>
<dbReference type="EMBL" id="JAJJVO010000125">
    <property type="protein sequence ID" value="MCC9274312.1"/>
    <property type="molecule type" value="Genomic_DNA"/>
</dbReference>
<proteinExistence type="predicted"/>
<organism evidence="3 4">
    <name type="scientific">Enterococcus aquimarinus</name>
    <dbReference type="NCBI Taxonomy" id="328396"/>
    <lineage>
        <taxon>Bacteria</taxon>
        <taxon>Bacillati</taxon>
        <taxon>Bacillota</taxon>
        <taxon>Bacilli</taxon>
        <taxon>Lactobacillales</taxon>
        <taxon>Enterococcaceae</taxon>
        <taxon>Enterococcus</taxon>
    </lineage>
</organism>
<gene>
    <name evidence="3" type="primary">yycH</name>
    <name evidence="3" type="ORF">K8V42_08505</name>
</gene>
<evidence type="ECO:0000259" key="2">
    <source>
        <dbReference type="Pfam" id="PF07435"/>
    </source>
</evidence>
<keyword evidence="1" id="KW-0472">Membrane</keyword>
<dbReference type="OrthoDB" id="2382185at2"/>
<protein>
    <submittedName>
        <fullName evidence="3">Two-component system activity regulator YycH</fullName>
    </submittedName>
</protein>
<sequence>MNRITDKILHGMLILMIGLSFYLTYLIWVSPASHETSLEESLGNNRTEETSLKTKEEVFLPLKLRYQKEDTNQETQNEALLKAIQKELHQTTYSEGEVTTYSKQSDYQRATTMTSGMELFYAFSFPFNTYLELFDLSIPLVDDQEKTAAFSSVQVDFEEEKIRFLNNQELTVVEATLEDNLSNFSSEIEYANVKWVPLEKTRTFLENHYLTKDTLELKKYSYISSTQPYTMFRDAFFSNPKSVRSNSSVFDTYLYEGGNSLTIKQDQEIIQFQGQANTTRPFDIFLTSFDSIKKIGASYGSTRVIDQLDNAIDYRTFVEGFPIFGENHEAQIAFDFKESNESSAVRVTIQANLNSLQIPIPSEESVVLPSSQEVIETLYYKGLDTTLVESLLIGYQWKNLEDTGVVDLIPNWYIKYDNQWYRYEALFQLLAEEEEEAPNGF</sequence>
<accession>A0A9E3ZWX6</accession>
<reference evidence="3" key="2">
    <citation type="submission" date="2021-11" db="EMBL/GenBank/DDBJ databases">
        <authorList>
            <person name="Gilroy R."/>
        </authorList>
    </citation>
    <scope>NUCLEOTIDE SEQUENCE</scope>
    <source>
        <strain evidence="3">150</strain>
    </source>
</reference>
<dbReference type="InterPro" id="IPR042274">
    <property type="entry name" value="YycH/YycI_2"/>
</dbReference>
<dbReference type="Gene3D" id="3.10.450.310">
    <property type="match status" value="1"/>
</dbReference>
<evidence type="ECO:0000313" key="3">
    <source>
        <dbReference type="EMBL" id="MCC9274312.1"/>
    </source>
</evidence>